<dbReference type="InterPro" id="IPR003661">
    <property type="entry name" value="HisK_dim/P_dom"/>
</dbReference>
<sequence>MKFSFIRNAKISIKLTIIYAFMFSFILLILNASVLYGIKNYFYSQANKQISDVKNIVLNDVSDGTYNIDITDKKLLLSIPNKENLFIKITKENGEILNISDRYYYKIKIDNNYNEIKHLEERDRHLLFENVSIKSYQYGTVTLQIVKDMDKEYDFMKILFALMAISDFIGVISSIIIGYIISKKLLKPIAKLTKAAENISINNLKERIDIEGPDDELRRLASTFNNMINRLQDSFDRQTQFVADASHELRTPTAVISGYANLLDRWGKDDRSALEKSIYAIKLESSNMAKIIEELLFLAKGDSNNNQIEKTHFFINELINEVIMESKLIDKDHNVFTEKNDNVNVFVDYKMIKQVLRIIIDNSIKFTPKDGDIIINSTAYKNVLEITISDTGIGIPENEIDKIFNRFYTVDKSRSKEKGGSGLGLPIAKWIVEMHGGTIKVFSEEGKGTKTIIKFKLEI</sequence>
<keyword evidence="13 14" id="KW-0472">Membrane</keyword>
<dbReference type="SMART" id="SM00304">
    <property type="entry name" value="HAMP"/>
    <property type="match status" value="1"/>
</dbReference>
<dbReference type="InterPro" id="IPR050398">
    <property type="entry name" value="HssS/ArlS-like"/>
</dbReference>
<dbReference type="InterPro" id="IPR005467">
    <property type="entry name" value="His_kinase_dom"/>
</dbReference>
<dbReference type="PANTHER" id="PTHR45528:SF1">
    <property type="entry name" value="SENSOR HISTIDINE KINASE CPXA"/>
    <property type="match status" value="1"/>
</dbReference>
<evidence type="ECO:0000256" key="5">
    <source>
        <dbReference type="ARBA" id="ARBA00022553"/>
    </source>
</evidence>
<dbReference type="Pfam" id="PF00512">
    <property type="entry name" value="HisKA"/>
    <property type="match status" value="1"/>
</dbReference>
<dbReference type="Pfam" id="PF00672">
    <property type="entry name" value="HAMP"/>
    <property type="match status" value="1"/>
</dbReference>
<dbReference type="OrthoDB" id="9786919at2"/>
<dbReference type="PROSITE" id="PS50109">
    <property type="entry name" value="HIS_KIN"/>
    <property type="match status" value="1"/>
</dbReference>
<dbReference type="CDD" id="cd06225">
    <property type="entry name" value="HAMP"/>
    <property type="match status" value="1"/>
</dbReference>
<keyword evidence="12" id="KW-0902">Two-component regulatory system</keyword>
<keyword evidence="9 17" id="KW-0418">Kinase</keyword>
<proteinExistence type="predicted"/>
<feature type="transmembrane region" description="Helical" evidence="14">
    <location>
        <begin position="12"/>
        <end position="38"/>
    </location>
</feature>
<dbReference type="Pfam" id="PF02518">
    <property type="entry name" value="HATPase_c"/>
    <property type="match status" value="1"/>
</dbReference>
<evidence type="ECO:0000313" key="18">
    <source>
        <dbReference type="Proteomes" id="UP000192468"/>
    </source>
</evidence>
<comment type="subcellular location">
    <subcellularLocation>
        <location evidence="2">Cell membrane</location>
        <topology evidence="2">Multi-pass membrane protein</topology>
    </subcellularLocation>
</comment>
<evidence type="ECO:0000256" key="8">
    <source>
        <dbReference type="ARBA" id="ARBA00022741"/>
    </source>
</evidence>
<evidence type="ECO:0000256" key="7">
    <source>
        <dbReference type="ARBA" id="ARBA00022692"/>
    </source>
</evidence>
<evidence type="ECO:0000256" key="1">
    <source>
        <dbReference type="ARBA" id="ARBA00000085"/>
    </source>
</evidence>
<evidence type="ECO:0000256" key="14">
    <source>
        <dbReference type="SAM" id="Phobius"/>
    </source>
</evidence>
<keyword evidence="8" id="KW-0547">Nucleotide-binding</keyword>
<dbReference type="PRINTS" id="PR00344">
    <property type="entry name" value="BCTRLSENSOR"/>
</dbReference>
<evidence type="ECO:0000259" key="15">
    <source>
        <dbReference type="PROSITE" id="PS50109"/>
    </source>
</evidence>
<dbReference type="EC" id="2.7.13.3" evidence="3"/>
<keyword evidence="5" id="KW-0597">Phosphoprotein</keyword>
<keyword evidence="4" id="KW-1003">Cell membrane</keyword>
<dbReference type="GO" id="GO:0005524">
    <property type="term" value="F:ATP binding"/>
    <property type="evidence" value="ECO:0007669"/>
    <property type="project" value="UniProtKB-KW"/>
</dbReference>
<dbReference type="InterPro" id="IPR003594">
    <property type="entry name" value="HATPase_dom"/>
</dbReference>
<dbReference type="Gene3D" id="6.10.340.10">
    <property type="match status" value="1"/>
</dbReference>
<keyword evidence="6" id="KW-0808">Transferase</keyword>
<dbReference type="FunFam" id="3.30.565.10:FF:000006">
    <property type="entry name" value="Sensor histidine kinase WalK"/>
    <property type="match status" value="1"/>
</dbReference>
<comment type="catalytic activity">
    <reaction evidence="1">
        <text>ATP + protein L-histidine = ADP + protein N-phospho-L-histidine.</text>
        <dbReference type="EC" id="2.7.13.3"/>
    </reaction>
</comment>
<evidence type="ECO:0000259" key="16">
    <source>
        <dbReference type="PROSITE" id="PS50885"/>
    </source>
</evidence>
<evidence type="ECO:0000256" key="4">
    <source>
        <dbReference type="ARBA" id="ARBA00022475"/>
    </source>
</evidence>
<evidence type="ECO:0000256" key="2">
    <source>
        <dbReference type="ARBA" id="ARBA00004651"/>
    </source>
</evidence>
<dbReference type="STRING" id="1121291.SAMN02745134_01472"/>
<feature type="domain" description="HAMP" evidence="16">
    <location>
        <begin position="183"/>
        <end position="236"/>
    </location>
</feature>
<reference evidence="17 18" key="1">
    <citation type="submission" date="2017-04" db="EMBL/GenBank/DDBJ databases">
        <authorList>
            <person name="Afonso C.L."/>
            <person name="Miller P.J."/>
            <person name="Scott M.A."/>
            <person name="Spackman E."/>
            <person name="Goraichik I."/>
            <person name="Dimitrov K.M."/>
            <person name="Suarez D.L."/>
            <person name="Swayne D.E."/>
        </authorList>
    </citation>
    <scope>NUCLEOTIDE SEQUENCE [LARGE SCALE GENOMIC DNA]</scope>
    <source>
        <strain evidence="17 18">DSM 12555</strain>
    </source>
</reference>
<evidence type="ECO:0000256" key="12">
    <source>
        <dbReference type="ARBA" id="ARBA00023012"/>
    </source>
</evidence>
<dbReference type="InterPro" id="IPR036097">
    <property type="entry name" value="HisK_dim/P_sf"/>
</dbReference>
<dbReference type="AlphaFoldDB" id="A0A1W1XDY8"/>
<feature type="domain" description="Histidine kinase" evidence="15">
    <location>
        <begin position="244"/>
        <end position="459"/>
    </location>
</feature>
<dbReference type="PROSITE" id="PS50885">
    <property type="entry name" value="HAMP"/>
    <property type="match status" value="1"/>
</dbReference>
<accession>A0A1W1XDY8</accession>
<keyword evidence="18" id="KW-1185">Reference proteome</keyword>
<evidence type="ECO:0000256" key="3">
    <source>
        <dbReference type="ARBA" id="ARBA00012438"/>
    </source>
</evidence>
<keyword evidence="7 14" id="KW-0812">Transmembrane</keyword>
<evidence type="ECO:0000256" key="10">
    <source>
        <dbReference type="ARBA" id="ARBA00022840"/>
    </source>
</evidence>
<keyword evidence="10" id="KW-0067">ATP-binding</keyword>
<dbReference type="InterPro" id="IPR004358">
    <property type="entry name" value="Sig_transdc_His_kin-like_C"/>
</dbReference>
<dbReference type="Gene3D" id="3.30.565.10">
    <property type="entry name" value="Histidine kinase-like ATPase, C-terminal domain"/>
    <property type="match status" value="1"/>
</dbReference>
<evidence type="ECO:0000256" key="9">
    <source>
        <dbReference type="ARBA" id="ARBA00022777"/>
    </source>
</evidence>
<gene>
    <name evidence="17" type="ORF">SAMN02745134_01472</name>
</gene>
<dbReference type="SUPFAM" id="SSF47384">
    <property type="entry name" value="Homodimeric domain of signal transducing histidine kinase"/>
    <property type="match status" value="1"/>
</dbReference>
<feature type="transmembrane region" description="Helical" evidence="14">
    <location>
        <begin position="158"/>
        <end position="181"/>
    </location>
</feature>
<evidence type="ECO:0000313" key="17">
    <source>
        <dbReference type="EMBL" id="SMC21868.1"/>
    </source>
</evidence>
<dbReference type="SUPFAM" id="SSF158472">
    <property type="entry name" value="HAMP domain-like"/>
    <property type="match status" value="1"/>
</dbReference>
<dbReference type="SMART" id="SM00388">
    <property type="entry name" value="HisKA"/>
    <property type="match status" value="1"/>
</dbReference>
<dbReference type="CDD" id="cd00082">
    <property type="entry name" value="HisKA"/>
    <property type="match status" value="1"/>
</dbReference>
<dbReference type="Gene3D" id="1.10.287.130">
    <property type="match status" value="1"/>
</dbReference>
<dbReference type="FunFam" id="1.10.287.130:FF:000001">
    <property type="entry name" value="Two-component sensor histidine kinase"/>
    <property type="match status" value="1"/>
</dbReference>
<protein>
    <recommendedName>
        <fullName evidence="3">histidine kinase</fullName>
        <ecNumber evidence="3">2.7.13.3</ecNumber>
    </recommendedName>
</protein>
<name>A0A1W1XDY8_9CLOT</name>
<dbReference type="SMART" id="SM00387">
    <property type="entry name" value="HATPase_c"/>
    <property type="match status" value="1"/>
</dbReference>
<dbReference type="InterPro" id="IPR003660">
    <property type="entry name" value="HAMP_dom"/>
</dbReference>
<evidence type="ECO:0000256" key="6">
    <source>
        <dbReference type="ARBA" id="ARBA00022679"/>
    </source>
</evidence>
<dbReference type="PANTHER" id="PTHR45528">
    <property type="entry name" value="SENSOR HISTIDINE KINASE CPXA"/>
    <property type="match status" value="1"/>
</dbReference>
<dbReference type="GO" id="GO:0005886">
    <property type="term" value="C:plasma membrane"/>
    <property type="evidence" value="ECO:0007669"/>
    <property type="project" value="UniProtKB-SubCell"/>
</dbReference>
<dbReference type="GO" id="GO:0000155">
    <property type="term" value="F:phosphorelay sensor kinase activity"/>
    <property type="evidence" value="ECO:0007669"/>
    <property type="project" value="InterPro"/>
</dbReference>
<evidence type="ECO:0000256" key="11">
    <source>
        <dbReference type="ARBA" id="ARBA00022989"/>
    </source>
</evidence>
<dbReference type="InterPro" id="IPR036890">
    <property type="entry name" value="HATPase_C_sf"/>
</dbReference>
<dbReference type="EMBL" id="FWXH01000003">
    <property type="protein sequence ID" value="SMC21868.1"/>
    <property type="molecule type" value="Genomic_DNA"/>
</dbReference>
<keyword evidence="11 14" id="KW-1133">Transmembrane helix</keyword>
<organism evidence="17 18">
    <name type="scientific">Clostridium acidisoli DSM 12555</name>
    <dbReference type="NCBI Taxonomy" id="1121291"/>
    <lineage>
        <taxon>Bacteria</taxon>
        <taxon>Bacillati</taxon>
        <taxon>Bacillota</taxon>
        <taxon>Clostridia</taxon>
        <taxon>Eubacteriales</taxon>
        <taxon>Clostridiaceae</taxon>
        <taxon>Clostridium</taxon>
    </lineage>
</organism>
<dbReference type="CDD" id="cd00075">
    <property type="entry name" value="HATPase"/>
    <property type="match status" value="1"/>
</dbReference>
<dbReference type="SUPFAM" id="SSF55874">
    <property type="entry name" value="ATPase domain of HSP90 chaperone/DNA topoisomerase II/histidine kinase"/>
    <property type="match status" value="1"/>
</dbReference>
<dbReference type="RefSeq" id="WP_084114955.1">
    <property type="nucleotide sequence ID" value="NZ_FWXH01000003.1"/>
</dbReference>
<evidence type="ECO:0000256" key="13">
    <source>
        <dbReference type="ARBA" id="ARBA00023136"/>
    </source>
</evidence>
<dbReference type="Proteomes" id="UP000192468">
    <property type="component" value="Unassembled WGS sequence"/>
</dbReference>